<organism evidence="1 2">
    <name type="scientific">Chelonia mydas</name>
    <name type="common">Green sea-turtle</name>
    <name type="synonym">Chelonia agassizi</name>
    <dbReference type="NCBI Taxonomy" id="8469"/>
    <lineage>
        <taxon>Eukaryota</taxon>
        <taxon>Metazoa</taxon>
        <taxon>Chordata</taxon>
        <taxon>Craniata</taxon>
        <taxon>Vertebrata</taxon>
        <taxon>Euteleostomi</taxon>
        <taxon>Archelosauria</taxon>
        <taxon>Testudinata</taxon>
        <taxon>Testudines</taxon>
        <taxon>Cryptodira</taxon>
        <taxon>Durocryptodira</taxon>
        <taxon>Americhelydia</taxon>
        <taxon>Chelonioidea</taxon>
        <taxon>Cheloniidae</taxon>
        <taxon>Chelonia</taxon>
    </lineage>
</organism>
<proteinExistence type="predicted"/>
<keyword evidence="2" id="KW-1185">Reference proteome</keyword>
<sequence length="124" mass="14572">MVLAYVTALDSTFNSDSLARYTGKALGTFEFNFLFGQHDHELDARGYHKQNQVTIQHLNHELDARSYNKQNQVTIQHLSMYPLKRVEQAVATGRYRWVQVCMELMGEHQQLRRELVQRGPKERH</sequence>
<dbReference type="AlphaFoldDB" id="M7AZB5"/>
<reference evidence="2" key="1">
    <citation type="journal article" date="2013" name="Nat. Genet.">
        <title>The draft genomes of soft-shell turtle and green sea turtle yield insights into the development and evolution of the turtle-specific body plan.</title>
        <authorList>
            <person name="Wang Z."/>
            <person name="Pascual-Anaya J."/>
            <person name="Zadissa A."/>
            <person name="Li W."/>
            <person name="Niimura Y."/>
            <person name="Huang Z."/>
            <person name="Li C."/>
            <person name="White S."/>
            <person name="Xiong Z."/>
            <person name="Fang D."/>
            <person name="Wang B."/>
            <person name="Ming Y."/>
            <person name="Chen Y."/>
            <person name="Zheng Y."/>
            <person name="Kuraku S."/>
            <person name="Pignatelli M."/>
            <person name="Herrero J."/>
            <person name="Beal K."/>
            <person name="Nozawa M."/>
            <person name="Li Q."/>
            <person name="Wang J."/>
            <person name="Zhang H."/>
            <person name="Yu L."/>
            <person name="Shigenobu S."/>
            <person name="Wang J."/>
            <person name="Liu J."/>
            <person name="Flicek P."/>
            <person name="Searle S."/>
            <person name="Wang J."/>
            <person name="Kuratani S."/>
            <person name="Yin Y."/>
            <person name="Aken B."/>
            <person name="Zhang G."/>
            <person name="Irie N."/>
        </authorList>
    </citation>
    <scope>NUCLEOTIDE SEQUENCE [LARGE SCALE GENOMIC DNA]</scope>
</reference>
<dbReference type="EMBL" id="KB594214">
    <property type="protein sequence ID" value="EMP25148.1"/>
    <property type="molecule type" value="Genomic_DNA"/>
</dbReference>
<evidence type="ECO:0000313" key="2">
    <source>
        <dbReference type="Proteomes" id="UP000031443"/>
    </source>
</evidence>
<name>M7AZB5_CHEMY</name>
<evidence type="ECO:0000313" key="1">
    <source>
        <dbReference type="EMBL" id="EMP25148.1"/>
    </source>
</evidence>
<gene>
    <name evidence="1" type="ORF">UY3_17829</name>
</gene>
<accession>M7AZB5</accession>
<protein>
    <submittedName>
        <fullName evidence="1">Uncharacterized protein</fullName>
    </submittedName>
</protein>
<dbReference type="Proteomes" id="UP000031443">
    <property type="component" value="Unassembled WGS sequence"/>
</dbReference>